<name>A0A420TW31_GIBIN</name>
<feature type="compositionally biased region" description="Polar residues" evidence="1">
    <location>
        <begin position="1"/>
        <end position="13"/>
    </location>
</feature>
<evidence type="ECO:0000313" key="3">
    <source>
        <dbReference type="Proteomes" id="UP000283569"/>
    </source>
</evidence>
<comment type="caution">
    <text evidence="2">The sequence shown here is derived from an EMBL/GenBank/DDBJ whole genome shotgun (WGS) entry which is preliminary data.</text>
</comment>
<feature type="compositionally biased region" description="Acidic residues" evidence="1">
    <location>
        <begin position="159"/>
        <end position="170"/>
    </location>
</feature>
<organism evidence="2 3">
    <name type="scientific">Gibberella intermedia</name>
    <name type="common">Bulb rot disease fungus</name>
    <name type="synonym">Fusarium proliferatum</name>
    <dbReference type="NCBI Taxonomy" id="948311"/>
    <lineage>
        <taxon>Eukaryota</taxon>
        <taxon>Fungi</taxon>
        <taxon>Dikarya</taxon>
        <taxon>Ascomycota</taxon>
        <taxon>Pezizomycotina</taxon>
        <taxon>Sordariomycetes</taxon>
        <taxon>Hypocreomycetidae</taxon>
        <taxon>Hypocreales</taxon>
        <taxon>Nectriaceae</taxon>
        <taxon>Fusarium</taxon>
        <taxon>Fusarium fujikuroi species complex</taxon>
    </lineage>
</organism>
<feature type="compositionally biased region" description="Acidic residues" evidence="1">
    <location>
        <begin position="213"/>
        <end position="231"/>
    </location>
</feature>
<proteinExistence type="predicted"/>
<protein>
    <submittedName>
        <fullName evidence="2">Uncharacterized protein</fullName>
    </submittedName>
</protein>
<reference evidence="2 3" key="1">
    <citation type="journal article" date="2018" name="Sci. Rep.">
        <title>Characterisation of pathogen-specific regions and novel effector candidates in Fusarium oxysporum f. sp. cepae.</title>
        <authorList>
            <person name="Armitage A.D."/>
            <person name="Taylor A."/>
            <person name="Sobczyk M.K."/>
            <person name="Baxter L."/>
            <person name="Greenfield B.P."/>
            <person name="Bates H.J."/>
            <person name="Wilson F."/>
            <person name="Jackson A.C."/>
            <person name="Ott S."/>
            <person name="Harrison R.J."/>
            <person name="Clarkson J.P."/>
        </authorList>
    </citation>
    <scope>NUCLEOTIDE SEQUENCE [LARGE SCALE GENOMIC DNA]</scope>
    <source>
        <strain evidence="2 3">Fp_A8</strain>
    </source>
</reference>
<dbReference type="Proteomes" id="UP000283569">
    <property type="component" value="Unassembled WGS sequence"/>
</dbReference>
<gene>
    <name evidence="2" type="ORF">BFJ72_g3113</name>
</gene>
<feature type="compositionally biased region" description="Polar residues" evidence="1">
    <location>
        <begin position="25"/>
        <end position="39"/>
    </location>
</feature>
<feature type="region of interest" description="Disordered" evidence="1">
    <location>
        <begin position="1"/>
        <end position="92"/>
    </location>
</feature>
<evidence type="ECO:0000256" key="1">
    <source>
        <dbReference type="SAM" id="MobiDB-lite"/>
    </source>
</evidence>
<sequence>MEQQDPDTPSTPSAVHRDTEHRSTRQSPAPSSSTFSLTPAAQRRTSSPFSRPTTPATPAPSTISSNRSSLSTSEPTLRFPRPQGNRHLANWISSSNPDIMRITTTTEDTGLSESTYELISGTDTESQDGNYTESISESVGSLDVHYPEDVHSLAGTEQTYDDESLADENEPPALQSVQEPLVMSVSESMDINEIPQAEQSWASVVKNGPLPEVEAEIEAEEEPEPEPEPELQPDTKAEPESESEDEARSRSSLEYTQQSLKTPSIPSPDASMTEDSQKPSPDDVQEQAESQRARFNKWLNEVQPHTIRPREAMIKFAKSILPAVLAIVLMSLIRTCYTPLSKEVVPHIPVATSAVTTHPTLLTSSYTSLPTLAVLSTSAGPTGLVPLENLRPDEWLWGAKKPEVTVTRQRGGFLIHMPRSAKKLWLDRDCLKFDAKRGDQSVGFGTSSVDEGILLKIPKEEAHGTIKIDIFTTCRPKVHKVLRITFQKGIISEALDSTWAFAQYFPELVPAAAQEAERCLGEAKRSLGTASDNFMNTSDSVFKSLEHRFHKAHRSLSWIKTDIRDRAKIATEGISRQLEAVVGDVKLHMPDTQAMQQQAKLELLNAQIQARLWWIKYTAGEKEYTRYQCAAKKFMAKKLANDRKLRKTTNKISKTSGFEQFFRAWSVKNRRDTGEGQRV</sequence>
<feature type="region of interest" description="Disordered" evidence="1">
    <location>
        <begin position="155"/>
        <end position="291"/>
    </location>
</feature>
<feature type="compositionally biased region" description="Polar residues" evidence="1">
    <location>
        <begin position="253"/>
        <end position="264"/>
    </location>
</feature>
<feature type="compositionally biased region" description="Low complexity" evidence="1">
    <location>
        <begin position="43"/>
        <end position="76"/>
    </location>
</feature>
<feature type="region of interest" description="Disordered" evidence="1">
    <location>
        <begin position="120"/>
        <end position="139"/>
    </location>
</feature>
<dbReference type="EMBL" id="MRDB01000008">
    <property type="protein sequence ID" value="RKL45568.1"/>
    <property type="molecule type" value="Genomic_DNA"/>
</dbReference>
<evidence type="ECO:0000313" key="2">
    <source>
        <dbReference type="EMBL" id="RKL45568.1"/>
    </source>
</evidence>
<dbReference type="AlphaFoldDB" id="A0A420TW31"/>
<accession>A0A420TW31</accession>